<dbReference type="FunFam" id="3.90.70.10:FF:000006">
    <property type="entry name" value="Cathepsin S"/>
    <property type="match status" value="1"/>
</dbReference>
<evidence type="ECO:0000256" key="5">
    <source>
        <dbReference type="SAM" id="SignalP"/>
    </source>
</evidence>
<evidence type="ECO:0000259" key="7">
    <source>
        <dbReference type="SMART" id="SM00848"/>
    </source>
</evidence>
<dbReference type="InterPro" id="IPR013128">
    <property type="entry name" value="Peptidase_C1A"/>
</dbReference>
<dbReference type="SMART" id="SM00645">
    <property type="entry name" value="Pept_C1"/>
    <property type="match status" value="1"/>
</dbReference>
<dbReference type="Pfam" id="PF00112">
    <property type="entry name" value="Peptidase_C1"/>
    <property type="match status" value="1"/>
</dbReference>
<keyword evidence="4" id="KW-0788">Thiol protease</keyword>
<comment type="similarity">
    <text evidence="1">Belongs to the peptidase C1 family.</text>
</comment>
<evidence type="ECO:0000259" key="6">
    <source>
        <dbReference type="SMART" id="SM00645"/>
    </source>
</evidence>
<dbReference type="InterPro" id="IPR038765">
    <property type="entry name" value="Papain-like_cys_pep_sf"/>
</dbReference>
<dbReference type="InterPro" id="IPR039417">
    <property type="entry name" value="Peptidase_C1A_papain-like"/>
</dbReference>
<dbReference type="AlphaFoldDB" id="A0A8K1XWM5"/>
<evidence type="ECO:0000256" key="1">
    <source>
        <dbReference type="ARBA" id="ARBA00008455"/>
    </source>
</evidence>
<reference evidence="8" key="1">
    <citation type="journal article" date="2022" name="Insect Mol. Biol.">
        <title>Recruitment of lysosomal cathepsins B, L, and D as digestive enzymes in Coleoptera.</title>
        <authorList>
            <person name="Silva C.P."/>
            <person name="Dias R.O."/>
            <person name="Bernardes V."/>
            <person name="Barroso I.G."/>
            <person name="Cardoso C."/>
            <person name="Ferreira C."/>
            <person name="Terra W.R."/>
        </authorList>
    </citation>
    <scope>NUCLEOTIDE SEQUENCE</scope>
</reference>
<dbReference type="PROSITE" id="PS00639">
    <property type="entry name" value="THIOL_PROTEASE_HIS"/>
    <property type="match status" value="1"/>
</dbReference>
<name>A0A8K1XWM5_ZABSU</name>
<proteinExistence type="evidence at transcript level"/>
<dbReference type="InterPro" id="IPR025660">
    <property type="entry name" value="Pept_his_AS"/>
</dbReference>
<dbReference type="CDD" id="cd02248">
    <property type="entry name" value="Peptidase_C1A"/>
    <property type="match status" value="1"/>
</dbReference>
<dbReference type="GO" id="GO:0008234">
    <property type="term" value="F:cysteine-type peptidase activity"/>
    <property type="evidence" value="ECO:0007669"/>
    <property type="project" value="UniProtKB-KW"/>
</dbReference>
<feature type="signal peptide" evidence="5">
    <location>
        <begin position="1"/>
        <end position="22"/>
    </location>
</feature>
<dbReference type="InterPro" id="IPR000668">
    <property type="entry name" value="Peptidase_C1A_C"/>
</dbReference>
<evidence type="ECO:0000256" key="2">
    <source>
        <dbReference type="ARBA" id="ARBA00022670"/>
    </source>
</evidence>
<dbReference type="InterPro" id="IPR013201">
    <property type="entry name" value="Prot_inhib_I29"/>
</dbReference>
<dbReference type="Gene3D" id="3.90.70.10">
    <property type="entry name" value="Cysteine proteinases"/>
    <property type="match status" value="1"/>
</dbReference>
<protein>
    <submittedName>
        <fullName evidence="8">Cathepsin L15</fullName>
    </submittedName>
</protein>
<organism evidence="8">
    <name type="scientific">Zabrotes subfasciatus</name>
    <name type="common">Mexican bean weevil</name>
    <dbReference type="NCBI Taxonomy" id="122865"/>
    <lineage>
        <taxon>Eukaryota</taxon>
        <taxon>Metazoa</taxon>
        <taxon>Ecdysozoa</taxon>
        <taxon>Arthropoda</taxon>
        <taxon>Hexapoda</taxon>
        <taxon>Insecta</taxon>
        <taxon>Pterygota</taxon>
        <taxon>Neoptera</taxon>
        <taxon>Endopterygota</taxon>
        <taxon>Coleoptera</taxon>
        <taxon>Polyphaga</taxon>
        <taxon>Cucujiformia</taxon>
        <taxon>Chrysomeloidea</taxon>
        <taxon>Chrysomelidae</taxon>
        <taxon>Bruchinae</taxon>
        <taxon>Amblycerini</taxon>
        <taxon>Zabrotes</taxon>
    </lineage>
</organism>
<dbReference type="PANTHER" id="PTHR12411">
    <property type="entry name" value="CYSTEINE PROTEASE FAMILY C1-RELATED"/>
    <property type="match status" value="1"/>
</dbReference>
<keyword evidence="2" id="KW-0645">Protease</keyword>
<evidence type="ECO:0000256" key="3">
    <source>
        <dbReference type="ARBA" id="ARBA00022801"/>
    </source>
</evidence>
<feature type="domain" description="Cathepsin propeptide inhibitor" evidence="7">
    <location>
        <begin position="91"/>
        <end position="151"/>
    </location>
</feature>
<dbReference type="PRINTS" id="PR00705">
    <property type="entry name" value="PAPAIN"/>
</dbReference>
<feature type="chain" id="PRO_5035467511" evidence="5">
    <location>
        <begin position="23"/>
        <end position="402"/>
    </location>
</feature>
<dbReference type="GO" id="GO:0006508">
    <property type="term" value="P:proteolysis"/>
    <property type="evidence" value="ECO:0007669"/>
    <property type="project" value="UniProtKB-KW"/>
</dbReference>
<feature type="domain" description="Peptidase C1A papain C-terminal" evidence="6">
    <location>
        <begin position="183"/>
        <end position="401"/>
    </location>
</feature>
<dbReference type="SUPFAM" id="SSF54001">
    <property type="entry name" value="Cysteine proteinases"/>
    <property type="match status" value="1"/>
</dbReference>
<accession>A0A8K1XWM5</accession>
<evidence type="ECO:0000313" key="8">
    <source>
        <dbReference type="EMBL" id="UHM21920.1"/>
    </source>
</evidence>
<sequence>MNNMRTMKFVATLLVVIYYVDGQLLLPPSIRNVAQRFGGNVGPSGFGVRGGIGGLEGSLNIGGASGEGGSLDVGAGGGKHEVLEESLEQQFGNFKQLFNKVYGSVEEELHRKEIFIENLSKIKRTNDEYAQGLRGFVAKINPFADLTFHEFFNQLNGFNRSSHNARNREMKPTTFIPPANVIFPETVDWREVGAVGAVQYQGKCAGCWAFAAAGALEGHHYRKTGQLVDVSEQNLIDCTLPYGNSGCNGGLMTPAYEYVRDNDGVDSEQSYPYEERTGECRFKRENVVLTCTGYVEIPVGDERALEIAVGTIGPVSVGIDAGKATFQFYSDGIYDEQTCNNGADDVNHAVLVVGYGREADGRQYWIVKNSYGPQWGIGGYMKLAKNAGNRCGIASKASYPLV</sequence>
<dbReference type="SMART" id="SM00848">
    <property type="entry name" value="Inhibitor_I29"/>
    <property type="match status" value="1"/>
</dbReference>
<dbReference type="Pfam" id="PF08246">
    <property type="entry name" value="Inhibitor_I29"/>
    <property type="match status" value="1"/>
</dbReference>
<evidence type="ECO:0000256" key="4">
    <source>
        <dbReference type="ARBA" id="ARBA00022807"/>
    </source>
</evidence>
<dbReference type="EMBL" id="MW658833">
    <property type="protein sequence ID" value="UHM21920.1"/>
    <property type="molecule type" value="mRNA"/>
</dbReference>
<keyword evidence="3" id="KW-0378">Hydrolase</keyword>
<keyword evidence="5" id="KW-0732">Signal</keyword>